<name>A0A081C946_VECG1</name>
<organism evidence="1">
    <name type="scientific">Vecturithrix granuli</name>
    <dbReference type="NCBI Taxonomy" id="1499967"/>
    <lineage>
        <taxon>Bacteria</taxon>
        <taxon>Candidatus Moduliflexota</taxon>
        <taxon>Candidatus Vecturitrichia</taxon>
        <taxon>Candidatus Vecturitrichales</taxon>
        <taxon>Candidatus Vecturitrichaceae</taxon>
        <taxon>Candidatus Vecturithrix</taxon>
    </lineage>
</organism>
<dbReference type="AlphaFoldDB" id="A0A081C946"/>
<dbReference type="EMBL" id="DF820477">
    <property type="protein sequence ID" value="GAK61101.1"/>
    <property type="molecule type" value="Genomic_DNA"/>
</dbReference>
<dbReference type="HOGENOM" id="CLU_154570_2_1_0"/>
<proteinExistence type="predicted"/>
<dbReference type="Pfam" id="PF03683">
    <property type="entry name" value="UPF0175"/>
    <property type="match status" value="1"/>
</dbReference>
<protein>
    <submittedName>
        <fullName evidence="1">Uncharacterized protein</fullName>
    </submittedName>
</protein>
<evidence type="ECO:0000313" key="2">
    <source>
        <dbReference type="Proteomes" id="UP000030661"/>
    </source>
</evidence>
<dbReference type="Proteomes" id="UP000030661">
    <property type="component" value="Unassembled WGS sequence"/>
</dbReference>
<accession>A0A081C946</accession>
<evidence type="ECO:0000313" key="1">
    <source>
        <dbReference type="EMBL" id="GAK61101.1"/>
    </source>
</evidence>
<gene>
    <name evidence="1" type="ORF">U27_00999</name>
</gene>
<sequence>MMQAVHSAYNTLEISQDVLDSARLTLHDLKVELAVSLYAQGRLGIGKARELAEMSLWTFRQLLAFRHISPHYDETDLQEDVATLKELGRI</sequence>
<reference evidence="1" key="1">
    <citation type="journal article" date="2015" name="PeerJ">
        <title>First genomic representation of candidate bacterial phylum KSB3 points to enhanced environmental sensing as a trigger of wastewater bulking.</title>
        <authorList>
            <person name="Sekiguchi Y."/>
            <person name="Ohashi A."/>
            <person name="Parks D.H."/>
            <person name="Yamauchi T."/>
            <person name="Tyson G.W."/>
            <person name="Hugenholtz P."/>
        </authorList>
    </citation>
    <scope>NUCLEOTIDE SEQUENCE [LARGE SCALE GENOMIC DNA]</scope>
</reference>
<keyword evidence="2" id="KW-1185">Reference proteome</keyword>
<dbReference type="STRING" id="1499967.U27_00999"/>
<dbReference type="InterPro" id="IPR005368">
    <property type="entry name" value="UPF0175"/>
</dbReference>
<dbReference type="eggNOG" id="COG2886">
    <property type="taxonomic scope" value="Bacteria"/>
</dbReference>